<dbReference type="EMBL" id="JALJRB010000013">
    <property type="protein sequence ID" value="MCJ8501387.1"/>
    <property type="molecule type" value="Genomic_DNA"/>
</dbReference>
<organism evidence="16 17">
    <name type="scientific">Desulfatitalea alkaliphila</name>
    <dbReference type="NCBI Taxonomy" id="2929485"/>
    <lineage>
        <taxon>Bacteria</taxon>
        <taxon>Pseudomonadati</taxon>
        <taxon>Thermodesulfobacteriota</taxon>
        <taxon>Desulfobacteria</taxon>
        <taxon>Desulfobacterales</taxon>
        <taxon>Desulfosarcinaceae</taxon>
        <taxon>Desulfatitalea</taxon>
    </lineage>
</organism>
<feature type="active site" description="For autocatalytic cleavage activity" evidence="12">
    <location>
        <position position="166"/>
    </location>
</feature>
<dbReference type="EC" id="3.4.21.88" evidence="12"/>
<dbReference type="InterPro" id="IPR006199">
    <property type="entry name" value="LexA_DNA-bd_dom"/>
</dbReference>
<keyword evidence="9 12" id="KW-0804">Transcription</keyword>
<feature type="domain" description="LexA repressor DNA-binding" evidence="15">
    <location>
        <begin position="8"/>
        <end position="69"/>
    </location>
</feature>
<dbReference type="FunFam" id="2.10.109.10:FF:000001">
    <property type="entry name" value="LexA repressor"/>
    <property type="match status" value="1"/>
</dbReference>
<feature type="site" description="Cleavage; by autolysis" evidence="12">
    <location>
        <begin position="94"/>
        <end position="95"/>
    </location>
</feature>
<keyword evidence="17" id="KW-1185">Reference proteome</keyword>
<dbReference type="GO" id="GO:0009432">
    <property type="term" value="P:SOS response"/>
    <property type="evidence" value="ECO:0007669"/>
    <property type="project" value="UniProtKB-UniRule"/>
</dbReference>
<evidence type="ECO:0000256" key="2">
    <source>
        <dbReference type="ARBA" id="ARBA00022491"/>
    </source>
</evidence>
<dbReference type="SUPFAM" id="SSF46785">
    <property type="entry name" value="Winged helix' DNA-binding domain"/>
    <property type="match status" value="1"/>
</dbReference>
<feature type="domain" description="Peptidase S24/S26A/S26B/S26C" evidence="14">
    <location>
        <begin position="87"/>
        <end position="202"/>
    </location>
</feature>
<comment type="similarity">
    <text evidence="1 12 13">Belongs to the peptidase S24 family.</text>
</comment>
<evidence type="ECO:0000313" key="16">
    <source>
        <dbReference type="EMBL" id="MCJ8501387.1"/>
    </source>
</evidence>
<comment type="function">
    <text evidence="12">Represses a number of genes involved in the response to DNA damage (SOS response), including recA and lexA. In the presence of single-stranded DNA, RecA interacts with LexA causing an autocatalytic cleavage which disrupts the DNA-binding part of LexA, leading to derepression of the SOS regulon and eventually DNA repair.</text>
</comment>
<dbReference type="Proteomes" id="UP001165427">
    <property type="component" value="Unassembled WGS sequence"/>
</dbReference>
<evidence type="ECO:0000256" key="12">
    <source>
        <dbReference type="HAMAP-Rule" id="MF_00015"/>
    </source>
</evidence>
<dbReference type="InterPro" id="IPR006197">
    <property type="entry name" value="Peptidase_S24_LexA"/>
</dbReference>
<comment type="caution">
    <text evidence="16">The sequence shown here is derived from an EMBL/GenBank/DDBJ whole genome shotgun (WGS) entry which is preliminary data.</text>
</comment>
<evidence type="ECO:0000259" key="15">
    <source>
        <dbReference type="Pfam" id="PF01726"/>
    </source>
</evidence>
<comment type="catalytic activity">
    <reaction evidence="12">
        <text>Hydrolysis of Ala-|-Gly bond in repressor LexA.</text>
        <dbReference type="EC" id="3.4.21.88"/>
    </reaction>
</comment>
<keyword evidence="5 12" id="KW-0378">Hydrolase</keyword>
<evidence type="ECO:0000256" key="13">
    <source>
        <dbReference type="RuleBase" id="RU003991"/>
    </source>
</evidence>
<dbReference type="GO" id="GO:0045892">
    <property type="term" value="P:negative regulation of DNA-templated transcription"/>
    <property type="evidence" value="ECO:0007669"/>
    <property type="project" value="UniProtKB-UniRule"/>
</dbReference>
<dbReference type="PANTHER" id="PTHR33516">
    <property type="entry name" value="LEXA REPRESSOR"/>
    <property type="match status" value="1"/>
</dbReference>
<evidence type="ECO:0000256" key="7">
    <source>
        <dbReference type="ARBA" id="ARBA00023015"/>
    </source>
</evidence>
<dbReference type="Gene3D" id="2.10.109.10">
    <property type="entry name" value="Umud Fragment, subunit A"/>
    <property type="match status" value="1"/>
</dbReference>
<dbReference type="Pfam" id="PF01726">
    <property type="entry name" value="LexA_DNA_bind"/>
    <property type="match status" value="1"/>
</dbReference>
<dbReference type="InterPro" id="IPR050077">
    <property type="entry name" value="LexA_repressor"/>
</dbReference>
<reference evidence="16" key="1">
    <citation type="submission" date="2022-04" db="EMBL/GenBank/DDBJ databases">
        <title>Desulfatitalea alkaliphila sp. nov., a novel anaerobic sulfate-reducing bacterium isolated from terrestrial mud volcano, Taman Peninsula, Russia.</title>
        <authorList>
            <person name="Khomyakova M.A."/>
            <person name="Merkel A.Y."/>
            <person name="Slobodkin A.I."/>
        </authorList>
    </citation>
    <scope>NUCLEOTIDE SEQUENCE</scope>
    <source>
        <strain evidence="16">M08but</strain>
    </source>
</reference>
<evidence type="ECO:0000256" key="8">
    <source>
        <dbReference type="ARBA" id="ARBA00023125"/>
    </source>
</evidence>
<evidence type="ECO:0000256" key="3">
    <source>
        <dbReference type="ARBA" id="ARBA00022705"/>
    </source>
</evidence>
<evidence type="ECO:0000313" key="17">
    <source>
        <dbReference type="Proteomes" id="UP001165427"/>
    </source>
</evidence>
<dbReference type="RefSeq" id="WP_246908904.1">
    <property type="nucleotide sequence ID" value="NZ_JALJRB010000013.1"/>
</dbReference>
<feature type="active site" description="For autocatalytic cleavage activity" evidence="12">
    <location>
        <position position="129"/>
    </location>
</feature>
<evidence type="ECO:0000256" key="10">
    <source>
        <dbReference type="ARBA" id="ARBA00023204"/>
    </source>
</evidence>
<keyword evidence="3 12" id="KW-0235">DNA replication</keyword>
<evidence type="ECO:0000256" key="1">
    <source>
        <dbReference type="ARBA" id="ARBA00007484"/>
    </source>
</evidence>
<sequence length="207" mass="22855">MGRNREDDITPLQQETLDEICRYVSAKGYPPTVKEMSETFEISHASVHDRINQLVRKGYLKREEGKARGLTVTKHPQTNAVALVAVPIVGTVAAGHPIFAQENIMGEVLVEASVVGSGKCFALYTQGDSMIDAGINDGDLIIVRRQPIAEDGDIVIALLDDEATVKRLKIDNELIELVPENPRLKPIRVKPEDELRILGKVVGRKRI</sequence>
<keyword evidence="8 12" id="KW-0238">DNA-binding</keyword>
<dbReference type="InterPro" id="IPR036390">
    <property type="entry name" value="WH_DNA-bd_sf"/>
</dbReference>
<keyword evidence="11 12" id="KW-0742">SOS response</keyword>
<keyword evidence="10 12" id="KW-0234">DNA repair</keyword>
<keyword evidence="6 12" id="KW-0068">Autocatalytic cleavage</keyword>
<dbReference type="Pfam" id="PF00717">
    <property type="entry name" value="Peptidase_S24"/>
    <property type="match status" value="1"/>
</dbReference>
<dbReference type="InterPro" id="IPR006200">
    <property type="entry name" value="LexA"/>
</dbReference>
<dbReference type="GO" id="GO:0004252">
    <property type="term" value="F:serine-type endopeptidase activity"/>
    <property type="evidence" value="ECO:0007669"/>
    <property type="project" value="UniProtKB-UniRule"/>
</dbReference>
<dbReference type="SUPFAM" id="SSF51306">
    <property type="entry name" value="LexA/Signal peptidase"/>
    <property type="match status" value="1"/>
</dbReference>
<dbReference type="InterPro" id="IPR015927">
    <property type="entry name" value="Peptidase_S24_S26A/B/C"/>
</dbReference>
<dbReference type="GO" id="GO:0003677">
    <property type="term" value="F:DNA binding"/>
    <property type="evidence" value="ECO:0007669"/>
    <property type="project" value="UniProtKB-UniRule"/>
</dbReference>
<dbReference type="InterPro" id="IPR036286">
    <property type="entry name" value="LexA/Signal_pep-like_sf"/>
</dbReference>
<evidence type="ECO:0000259" key="14">
    <source>
        <dbReference type="Pfam" id="PF00717"/>
    </source>
</evidence>
<dbReference type="CDD" id="cd06529">
    <property type="entry name" value="S24_LexA-like"/>
    <property type="match status" value="1"/>
</dbReference>
<dbReference type="GO" id="GO:0006260">
    <property type="term" value="P:DNA replication"/>
    <property type="evidence" value="ECO:0007669"/>
    <property type="project" value="UniProtKB-UniRule"/>
</dbReference>
<name>A0AA41UKF6_9BACT</name>
<evidence type="ECO:0000256" key="11">
    <source>
        <dbReference type="ARBA" id="ARBA00023236"/>
    </source>
</evidence>
<accession>A0AA41UKF6</accession>
<evidence type="ECO:0000256" key="5">
    <source>
        <dbReference type="ARBA" id="ARBA00022801"/>
    </source>
</evidence>
<evidence type="ECO:0000256" key="4">
    <source>
        <dbReference type="ARBA" id="ARBA00022763"/>
    </source>
</evidence>
<comment type="subunit">
    <text evidence="12">Homodimer.</text>
</comment>
<dbReference type="NCBIfam" id="TIGR00498">
    <property type="entry name" value="lexA"/>
    <property type="match status" value="1"/>
</dbReference>
<evidence type="ECO:0000256" key="6">
    <source>
        <dbReference type="ARBA" id="ARBA00022813"/>
    </source>
</evidence>
<evidence type="ECO:0000256" key="9">
    <source>
        <dbReference type="ARBA" id="ARBA00023163"/>
    </source>
</evidence>
<dbReference type="PANTHER" id="PTHR33516:SF2">
    <property type="entry name" value="LEXA REPRESSOR-RELATED"/>
    <property type="match status" value="1"/>
</dbReference>
<keyword evidence="7 12" id="KW-0805">Transcription regulation</keyword>
<dbReference type="PRINTS" id="PR00726">
    <property type="entry name" value="LEXASERPTASE"/>
</dbReference>
<dbReference type="HAMAP" id="MF_00015">
    <property type="entry name" value="LexA"/>
    <property type="match status" value="1"/>
</dbReference>
<dbReference type="AlphaFoldDB" id="A0AA41UKF6"/>
<dbReference type="GO" id="GO:0006281">
    <property type="term" value="P:DNA repair"/>
    <property type="evidence" value="ECO:0007669"/>
    <property type="project" value="UniProtKB-UniRule"/>
</dbReference>
<proteinExistence type="inferred from homology"/>
<gene>
    <name evidence="12 16" type="primary">lexA</name>
    <name evidence="16" type="ORF">MRX98_12450</name>
</gene>
<dbReference type="Gene3D" id="1.10.10.10">
    <property type="entry name" value="Winged helix-like DNA-binding domain superfamily/Winged helix DNA-binding domain"/>
    <property type="match status" value="1"/>
</dbReference>
<dbReference type="GO" id="GO:0006508">
    <property type="term" value="P:proteolysis"/>
    <property type="evidence" value="ECO:0007669"/>
    <property type="project" value="InterPro"/>
</dbReference>
<dbReference type="InterPro" id="IPR036388">
    <property type="entry name" value="WH-like_DNA-bd_sf"/>
</dbReference>
<protein>
    <recommendedName>
        <fullName evidence="12">LexA repressor</fullName>
        <ecNumber evidence="12">3.4.21.88</ecNumber>
    </recommendedName>
</protein>
<keyword evidence="4 12" id="KW-0227">DNA damage</keyword>
<keyword evidence="2 12" id="KW-0678">Repressor</keyword>
<comment type="caution">
    <text evidence="12">Lacks conserved residue(s) required for the propagation of feature annotation.</text>
</comment>
<dbReference type="InterPro" id="IPR039418">
    <property type="entry name" value="LexA-like"/>
</dbReference>